<dbReference type="EMBL" id="OZ034821">
    <property type="protein sequence ID" value="CAL1408915.1"/>
    <property type="molecule type" value="Genomic_DNA"/>
</dbReference>
<dbReference type="CDD" id="cd06222">
    <property type="entry name" value="RNase_H_like"/>
    <property type="match status" value="1"/>
</dbReference>
<evidence type="ECO:0000313" key="2">
    <source>
        <dbReference type="EMBL" id="CAL1408915.1"/>
    </source>
</evidence>
<dbReference type="InterPro" id="IPR044730">
    <property type="entry name" value="RNase_H-like_dom_plant"/>
</dbReference>
<dbReference type="InterPro" id="IPR052929">
    <property type="entry name" value="RNase_H-like_EbsB-rel"/>
</dbReference>
<proteinExistence type="predicted"/>
<dbReference type="InterPro" id="IPR002156">
    <property type="entry name" value="RNaseH_domain"/>
</dbReference>
<dbReference type="GO" id="GO:0003676">
    <property type="term" value="F:nucleic acid binding"/>
    <property type="evidence" value="ECO:0007669"/>
    <property type="project" value="InterPro"/>
</dbReference>
<dbReference type="PANTHER" id="PTHR47074:SF11">
    <property type="entry name" value="REVERSE TRANSCRIPTASE-LIKE PROTEIN"/>
    <property type="match status" value="1"/>
</dbReference>
<dbReference type="AlphaFoldDB" id="A0AAV2GDY8"/>
<sequence length="243" mass="27411">MSGVLGECGNVEHLFLDCHVARALWDYSGLGHLGERLPRHTFPLFLKKLLSLLHQPTLLMAVVAVLWRIWRSRNWVVFEGKQFGFPALMRQFHQQYEEWVRLPKDRISREVPPVPNGGQSRGIARTGSLVCMWDGAVRRGSHAAGGAVLLTPTRDVWLVKGIHIPCMDDPMVVELLVLREAVFWCLSMGLSEVQFEGDAKVLIDKINQEDARDSRVGAILEELLQIFNSSGFSVRFVGRRSIG</sequence>
<dbReference type="GO" id="GO:0004523">
    <property type="term" value="F:RNA-DNA hybrid ribonuclease activity"/>
    <property type="evidence" value="ECO:0007669"/>
    <property type="project" value="InterPro"/>
</dbReference>
<reference evidence="2 3" key="1">
    <citation type="submission" date="2024-04" db="EMBL/GenBank/DDBJ databases">
        <authorList>
            <person name="Fracassetti M."/>
        </authorList>
    </citation>
    <scope>NUCLEOTIDE SEQUENCE [LARGE SCALE GENOMIC DNA]</scope>
</reference>
<evidence type="ECO:0000259" key="1">
    <source>
        <dbReference type="Pfam" id="PF13456"/>
    </source>
</evidence>
<dbReference type="Proteomes" id="UP001497516">
    <property type="component" value="Chromosome 8"/>
</dbReference>
<feature type="domain" description="RNase H type-1" evidence="1">
    <location>
        <begin position="134"/>
        <end position="239"/>
    </location>
</feature>
<keyword evidence="3" id="KW-1185">Reference proteome</keyword>
<dbReference type="PANTHER" id="PTHR47074">
    <property type="entry name" value="BNAC02G40300D PROTEIN"/>
    <property type="match status" value="1"/>
</dbReference>
<protein>
    <recommendedName>
        <fullName evidence="1">RNase H type-1 domain-containing protein</fullName>
    </recommendedName>
</protein>
<accession>A0AAV2GDY8</accession>
<evidence type="ECO:0000313" key="3">
    <source>
        <dbReference type="Proteomes" id="UP001497516"/>
    </source>
</evidence>
<name>A0AAV2GDY8_9ROSI</name>
<organism evidence="2 3">
    <name type="scientific">Linum trigynum</name>
    <dbReference type="NCBI Taxonomy" id="586398"/>
    <lineage>
        <taxon>Eukaryota</taxon>
        <taxon>Viridiplantae</taxon>
        <taxon>Streptophyta</taxon>
        <taxon>Embryophyta</taxon>
        <taxon>Tracheophyta</taxon>
        <taxon>Spermatophyta</taxon>
        <taxon>Magnoliopsida</taxon>
        <taxon>eudicotyledons</taxon>
        <taxon>Gunneridae</taxon>
        <taxon>Pentapetalae</taxon>
        <taxon>rosids</taxon>
        <taxon>fabids</taxon>
        <taxon>Malpighiales</taxon>
        <taxon>Linaceae</taxon>
        <taxon>Linum</taxon>
    </lineage>
</organism>
<dbReference type="Pfam" id="PF13456">
    <property type="entry name" value="RVT_3"/>
    <property type="match status" value="1"/>
</dbReference>
<gene>
    <name evidence="2" type="ORF">LTRI10_LOCUS48467</name>
</gene>